<keyword evidence="3" id="KW-1185">Reference proteome</keyword>
<evidence type="ECO:0000313" key="2">
    <source>
        <dbReference type="EMBL" id="KRX14653.1"/>
    </source>
</evidence>
<sequence>MDRVTKCIEYLMILNKHRVDKVTDVKFNESLQKRLTADKDEDDFLEEDITDDKTEKRGLGQPPGSRNKIKVISNPLKMELCSKSTERTAVLAAADHLTEGEALE</sequence>
<name>A0A0V0RJJ5_9BILA</name>
<reference evidence="2 3" key="1">
    <citation type="submission" date="2015-01" db="EMBL/GenBank/DDBJ databases">
        <title>Evolution of Trichinella species and genotypes.</title>
        <authorList>
            <person name="Korhonen P.K."/>
            <person name="Edoardo P."/>
            <person name="Giuseppe L.R."/>
            <person name="Gasser R.B."/>
        </authorList>
    </citation>
    <scope>NUCLEOTIDE SEQUENCE [LARGE SCALE GENOMIC DNA]</scope>
    <source>
        <strain evidence="2">ISS37</strain>
    </source>
</reference>
<evidence type="ECO:0000313" key="3">
    <source>
        <dbReference type="Proteomes" id="UP000054630"/>
    </source>
</evidence>
<dbReference type="EMBL" id="JYDL01000154">
    <property type="protein sequence ID" value="KRX14653.1"/>
    <property type="molecule type" value="Genomic_DNA"/>
</dbReference>
<protein>
    <submittedName>
        <fullName evidence="2">Uncharacterized protein</fullName>
    </submittedName>
</protein>
<dbReference type="AlphaFoldDB" id="A0A0V0RJJ5"/>
<organism evidence="2 3">
    <name type="scientific">Trichinella nelsoni</name>
    <dbReference type="NCBI Taxonomy" id="6336"/>
    <lineage>
        <taxon>Eukaryota</taxon>
        <taxon>Metazoa</taxon>
        <taxon>Ecdysozoa</taxon>
        <taxon>Nematoda</taxon>
        <taxon>Enoplea</taxon>
        <taxon>Dorylaimia</taxon>
        <taxon>Trichinellida</taxon>
        <taxon>Trichinellidae</taxon>
        <taxon>Trichinella</taxon>
    </lineage>
</organism>
<feature type="region of interest" description="Disordered" evidence="1">
    <location>
        <begin position="46"/>
        <end position="69"/>
    </location>
</feature>
<evidence type="ECO:0000256" key="1">
    <source>
        <dbReference type="SAM" id="MobiDB-lite"/>
    </source>
</evidence>
<comment type="caution">
    <text evidence="2">The sequence shown here is derived from an EMBL/GenBank/DDBJ whole genome shotgun (WGS) entry which is preliminary data.</text>
</comment>
<proteinExistence type="predicted"/>
<dbReference type="STRING" id="6336.A0A0V0RJJ5"/>
<gene>
    <name evidence="2" type="ORF">T07_11974</name>
</gene>
<dbReference type="Proteomes" id="UP000054630">
    <property type="component" value="Unassembled WGS sequence"/>
</dbReference>
<accession>A0A0V0RJJ5</accession>